<evidence type="ECO:0000256" key="1">
    <source>
        <dbReference type="SAM" id="Phobius"/>
    </source>
</evidence>
<evidence type="ECO:0000313" key="4">
    <source>
        <dbReference type="Proteomes" id="UP000177515"/>
    </source>
</evidence>
<keyword evidence="1" id="KW-1133">Transmembrane helix</keyword>
<dbReference type="Proteomes" id="UP000177515">
    <property type="component" value="Chromosome 1"/>
</dbReference>
<feature type="transmembrane region" description="Helical" evidence="1">
    <location>
        <begin position="56"/>
        <end position="75"/>
    </location>
</feature>
<evidence type="ECO:0000313" key="3">
    <source>
        <dbReference type="EMBL" id="AOZ04690.1"/>
    </source>
</evidence>
<keyword evidence="4" id="KW-1185">Reference proteome</keyword>
<dbReference type="Pfam" id="PF14317">
    <property type="entry name" value="YcxB"/>
    <property type="match status" value="1"/>
</dbReference>
<protein>
    <recommendedName>
        <fullName evidence="2">YcxB-like C-terminal domain-containing protein</fullName>
    </recommendedName>
</protein>
<sequence length="190" mass="21151">MPEPAELHYRVSEDDFVAVRRVLAWPQAWVRLLALVIYPIAGAVFAGVAWSRGELVWMAGALAYAVSPWVLRYAVATPLSRRCYRRSPTLGMAATMRVDDDGVALASACGRMRLQWADIVRWYQDERLLLLFIQPSYCFVIPKRADADGHVLPRLCGLLRQHLGRAPGCRTGAAALELGKAPCHAKRLPL</sequence>
<name>A0ABN4TIP0_9BURK</name>
<organism evidence="3 4">
    <name type="scientific">Cupriavidus malaysiensis</name>
    <dbReference type="NCBI Taxonomy" id="367825"/>
    <lineage>
        <taxon>Bacteria</taxon>
        <taxon>Pseudomonadati</taxon>
        <taxon>Pseudomonadota</taxon>
        <taxon>Betaproteobacteria</taxon>
        <taxon>Burkholderiales</taxon>
        <taxon>Burkholderiaceae</taxon>
        <taxon>Cupriavidus</taxon>
    </lineage>
</organism>
<feature type="domain" description="YcxB-like C-terminal" evidence="2">
    <location>
        <begin position="98"/>
        <end position="146"/>
    </location>
</feature>
<accession>A0ABN4TIP0</accession>
<evidence type="ECO:0000259" key="2">
    <source>
        <dbReference type="Pfam" id="PF14317"/>
    </source>
</evidence>
<dbReference type="InterPro" id="IPR025588">
    <property type="entry name" value="YcxB-like_C"/>
</dbReference>
<dbReference type="RefSeq" id="WP_071068503.1">
    <property type="nucleotide sequence ID" value="NZ_CP017754.1"/>
</dbReference>
<keyword evidence="1" id="KW-0472">Membrane</keyword>
<feature type="transmembrane region" description="Helical" evidence="1">
    <location>
        <begin position="29"/>
        <end position="50"/>
    </location>
</feature>
<gene>
    <name evidence="3" type="ORF">BKK80_01680</name>
</gene>
<reference evidence="3 4" key="1">
    <citation type="submission" date="2016-10" db="EMBL/GenBank/DDBJ databases">
        <title>Complete genome sequences of three Cupriavidus strains isolated from various Malaysian environments.</title>
        <authorList>
            <person name="Abdullah A.A.-A."/>
            <person name="Shafie N.A.H."/>
            <person name="Lau N.S."/>
        </authorList>
    </citation>
    <scope>NUCLEOTIDE SEQUENCE [LARGE SCALE GENOMIC DNA]</scope>
    <source>
        <strain evidence="3 4">USMAA1020</strain>
    </source>
</reference>
<keyword evidence="1" id="KW-0812">Transmembrane</keyword>
<proteinExistence type="predicted"/>
<dbReference type="EMBL" id="CP017754">
    <property type="protein sequence ID" value="AOZ04690.1"/>
    <property type="molecule type" value="Genomic_DNA"/>
</dbReference>